<name>A0ABU9C388_9BURK</name>
<evidence type="ECO:0000313" key="3">
    <source>
        <dbReference type="EMBL" id="MEK8045077.1"/>
    </source>
</evidence>
<dbReference type="CDD" id="cd06216">
    <property type="entry name" value="FNR_iron_sulfur_binding_2"/>
    <property type="match status" value="1"/>
</dbReference>
<comment type="caution">
    <text evidence="3">The sequence shown here is derived from an EMBL/GenBank/DDBJ whole genome shotgun (WGS) entry which is preliminary data.</text>
</comment>
<dbReference type="SUPFAM" id="SSF52343">
    <property type="entry name" value="Ferredoxin reductase-like, C-terminal NADP-linked domain"/>
    <property type="match status" value="1"/>
</dbReference>
<dbReference type="Gene3D" id="3.10.20.30">
    <property type="match status" value="1"/>
</dbReference>
<accession>A0ABU9C388</accession>
<dbReference type="PROSITE" id="PS51384">
    <property type="entry name" value="FAD_FR"/>
    <property type="match status" value="1"/>
</dbReference>
<dbReference type="PROSITE" id="PS51085">
    <property type="entry name" value="2FE2S_FER_2"/>
    <property type="match status" value="1"/>
</dbReference>
<dbReference type="Proteomes" id="UP001379945">
    <property type="component" value="Unassembled WGS sequence"/>
</dbReference>
<dbReference type="SUPFAM" id="SSF63380">
    <property type="entry name" value="Riboflavin synthase domain-like"/>
    <property type="match status" value="1"/>
</dbReference>
<dbReference type="RefSeq" id="WP_341397225.1">
    <property type="nucleotide sequence ID" value="NZ_JBBUTI010000001.1"/>
</dbReference>
<dbReference type="InterPro" id="IPR017938">
    <property type="entry name" value="Riboflavin_synthase-like_b-brl"/>
</dbReference>
<sequence length="394" mass="41681">MSSSLSRLPMEAAASPAPLFHRLANAVVDPAVFDYWVGLINPLWRWAEPVARVVDRRPAGGGAVTLTLQANRHVGTFLPGQHVNVGAEINGRLITRSYSLTGLPRADRRLEITVQPVQGGPMSTHLCEPARVGDVLRVSPAFGDMVLPAPTAWAPGDRLVFLAAGSGITPFVGLARALAAQDMPVALDVIVWARSTEQLMRVDDLRALATQHPRLRVQVVLTGPVRADVQACQPAPHGRLSAELLPKLLPEQSTEPGHAPADWSTTTVLACGPAGFVATARTLLQPLARTFHAEAFTPHVLADAPAADAPPVQVQLLRSGRTLSISPGEALLLALEAQGITPPSGCRMGICRTCICTRVSGTTLASDTGERDAEPGVPLRLCVSHACTDLSLDL</sequence>
<keyword evidence="4" id="KW-1185">Reference proteome</keyword>
<dbReference type="InterPro" id="IPR036010">
    <property type="entry name" value="2Fe-2S_ferredoxin-like_sf"/>
</dbReference>
<dbReference type="PANTHER" id="PTHR47354:SF3">
    <property type="entry name" value="OXIDOREDUCTASE-RELATED"/>
    <property type="match status" value="1"/>
</dbReference>
<dbReference type="EMBL" id="JBBUTI010000001">
    <property type="protein sequence ID" value="MEK8045077.1"/>
    <property type="molecule type" value="Genomic_DNA"/>
</dbReference>
<evidence type="ECO:0000259" key="1">
    <source>
        <dbReference type="PROSITE" id="PS51085"/>
    </source>
</evidence>
<dbReference type="InterPro" id="IPR039261">
    <property type="entry name" value="FNR_nucleotide-bd"/>
</dbReference>
<dbReference type="InterPro" id="IPR001041">
    <property type="entry name" value="2Fe-2S_ferredoxin-type"/>
</dbReference>
<dbReference type="InterPro" id="IPR050415">
    <property type="entry name" value="MRET"/>
</dbReference>
<feature type="domain" description="2Fe-2S ferredoxin-type" evidence="1">
    <location>
        <begin position="312"/>
        <end position="394"/>
    </location>
</feature>
<dbReference type="Pfam" id="PF00111">
    <property type="entry name" value="Fer2"/>
    <property type="match status" value="1"/>
</dbReference>
<feature type="domain" description="FAD-binding FR-type" evidence="2">
    <location>
        <begin position="46"/>
        <end position="148"/>
    </location>
</feature>
<gene>
    <name evidence="3" type="ORF">AACH00_01805</name>
</gene>
<protein>
    <submittedName>
        <fullName evidence="3">Ferredoxin reductase</fullName>
    </submittedName>
</protein>
<dbReference type="InterPro" id="IPR017927">
    <property type="entry name" value="FAD-bd_FR_type"/>
</dbReference>
<dbReference type="SUPFAM" id="SSF54292">
    <property type="entry name" value="2Fe-2S ferredoxin-like"/>
    <property type="match status" value="1"/>
</dbReference>
<dbReference type="InterPro" id="IPR012675">
    <property type="entry name" value="Beta-grasp_dom_sf"/>
</dbReference>
<dbReference type="CDD" id="cd00207">
    <property type="entry name" value="fer2"/>
    <property type="match status" value="1"/>
</dbReference>
<evidence type="ECO:0000259" key="2">
    <source>
        <dbReference type="PROSITE" id="PS51384"/>
    </source>
</evidence>
<dbReference type="Pfam" id="PF00970">
    <property type="entry name" value="FAD_binding_6"/>
    <property type="match status" value="1"/>
</dbReference>
<proteinExistence type="predicted"/>
<dbReference type="InterPro" id="IPR001433">
    <property type="entry name" value="OxRdtase_FAD/NAD-bd"/>
</dbReference>
<dbReference type="PANTHER" id="PTHR47354">
    <property type="entry name" value="NADH OXIDOREDUCTASE HCR"/>
    <property type="match status" value="1"/>
</dbReference>
<dbReference type="Gene3D" id="3.40.50.80">
    <property type="entry name" value="Nucleotide-binding domain of ferredoxin-NADP reductase (FNR) module"/>
    <property type="match status" value="1"/>
</dbReference>
<organism evidence="3 4">
    <name type="scientific">Ideonella margarita</name>
    <dbReference type="NCBI Taxonomy" id="2984191"/>
    <lineage>
        <taxon>Bacteria</taxon>
        <taxon>Pseudomonadati</taxon>
        <taxon>Pseudomonadota</taxon>
        <taxon>Betaproteobacteria</taxon>
        <taxon>Burkholderiales</taxon>
        <taxon>Sphaerotilaceae</taxon>
        <taxon>Ideonella</taxon>
    </lineage>
</organism>
<dbReference type="Pfam" id="PF00175">
    <property type="entry name" value="NAD_binding_1"/>
    <property type="match status" value="1"/>
</dbReference>
<reference evidence="3 4" key="1">
    <citation type="submission" date="2024-04" db="EMBL/GenBank/DDBJ databases">
        <title>Novel species of the genus Ideonella isolated from streams.</title>
        <authorList>
            <person name="Lu H."/>
        </authorList>
    </citation>
    <scope>NUCLEOTIDE SEQUENCE [LARGE SCALE GENOMIC DNA]</scope>
    <source>
        <strain evidence="3 4">LYT19W</strain>
    </source>
</reference>
<dbReference type="InterPro" id="IPR008333">
    <property type="entry name" value="Cbr1-like_FAD-bd_dom"/>
</dbReference>
<dbReference type="Gene3D" id="2.40.30.10">
    <property type="entry name" value="Translation factors"/>
    <property type="match status" value="1"/>
</dbReference>
<evidence type="ECO:0000313" key="4">
    <source>
        <dbReference type="Proteomes" id="UP001379945"/>
    </source>
</evidence>